<evidence type="ECO:0000313" key="1">
    <source>
        <dbReference type="EMBL" id="PON55916.1"/>
    </source>
</evidence>
<keyword evidence="2" id="KW-1185">Reference proteome</keyword>
<reference evidence="2" key="1">
    <citation type="submission" date="2016-06" db="EMBL/GenBank/DDBJ databases">
        <title>Parallel loss of symbiosis genes in relatives of nitrogen-fixing non-legume Parasponia.</title>
        <authorList>
            <person name="Van Velzen R."/>
            <person name="Holmer R."/>
            <person name="Bu F."/>
            <person name="Rutten L."/>
            <person name="Van Zeijl A."/>
            <person name="Liu W."/>
            <person name="Santuari L."/>
            <person name="Cao Q."/>
            <person name="Sharma T."/>
            <person name="Shen D."/>
            <person name="Roswanjaya Y."/>
            <person name="Wardhani T."/>
            <person name="Kalhor M.S."/>
            <person name="Jansen J."/>
            <person name="Van den Hoogen J."/>
            <person name="Gungor B."/>
            <person name="Hartog M."/>
            <person name="Hontelez J."/>
            <person name="Verver J."/>
            <person name="Yang W.-C."/>
            <person name="Schijlen E."/>
            <person name="Repin R."/>
            <person name="Schilthuizen M."/>
            <person name="Schranz E."/>
            <person name="Heidstra R."/>
            <person name="Miyata K."/>
            <person name="Fedorova E."/>
            <person name="Kohlen W."/>
            <person name="Bisseling T."/>
            <person name="Smit S."/>
            <person name="Geurts R."/>
        </authorList>
    </citation>
    <scope>NUCLEOTIDE SEQUENCE [LARGE SCALE GENOMIC DNA]</scope>
    <source>
        <strain evidence="2">cv. WU1-14</strain>
    </source>
</reference>
<proteinExistence type="predicted"/>
<evidence type="ECO:0000313" key="2">
    <source>
        <dbReference type="Proteomes" id="UP000237105"/>
    </source>
</evidence>
<dbReference type="OrthoDB" id="10414868at2759"/>
<organism evidence="1 2">
    <name type="scientific">Parasponia andersonii</name>
    <name type="common">Sponia andersonii</name>
    <dbReference type="NCBI Taxonomy" id="3476"/>
    <lineage>
        <taxon>Eukaryota</taxon>
        <taxon>Viridiplantae</taxon>
        <taxon>Streptophyta</taxon>
        <taxon>Embryophyta</taxon>
        <taxon>Tracheophyta</taxon>
        <taxon>Spermatophyta</taxon>
        <taxon>Magnoliopsida</taxon>
        <taxon>eudicotyledons</taxon>
        <taxon>Gunneridae</taxon>
        <taxon>Pentapetalae</taxon>
        <taxon>rosids</taxon>
        <taxon>fabids</taxon>
        <taxon>Rosales</taxon>
        <taxon>Cannabaceae</taxon>
        <taxon>Parasponia</taxon>
    </lineage>
</organism>
<dbReference type="Proteomes" id="UP000237105">
    <property type="component" value="Unassembled WGS sequence"/>
</dbReference>
<protein>
    <submittedName>
        <fullName evidence="1">Uncharacterized protein</fullName>
    </submittedName>
</protein>
<gene>
    <name evidence="1" type="ORF">PanWU01x14_184880</name>
</gene>
<accession>A0A2P5C4F7</accession>
<dbReference type="AlphaFoldDB" id="A0A2P5C4F7"/>
<feature type="non-terminal residue" evidence="1">
    <location>
        <position position="114"/>
    </location>
</feature>
<name>A0A2P5C4F7_PARAD</name>
<sequence length="114" mass="12953">MFEPYLLAGRLKGLEGIILFGSPGDRRHIQAVLNSLTMNMMPRMVSYLPFPLDTWVITKHMRSRLDASALNRFRRDEHDRITMVGRQVTASSQLAGTNDLVAPSSHELEEAMRL</sequence>
<comment type="caution">
    <text evidence="1">The sequence shown here is derived from an EMBL/GenBank/DDBJ whole genome shotgun (WGS) entry which is preliminary data.</text>
</comment>
<dbReference type="EMBL" id="JXTB01000177">
    <property type="protein sequence ID" value="PON55916.1"/>
    <property type="molecule type" value="Genomic_DNA"/>
</dbReference>